<dbReference type="AlphaFoldDB" id="A0A3L6Q9T7"/>
<comment type="caution">
    <text evidence="6">The sequence shown here is derived from an EMBL/GenBank/DDBJ whole genome shotgun (WGS) entry which is preliminary data.</text>
</comment>
<evidence type="ECO:0000256" key="2">
    <source>
        <dbReference type="ARBA" id="ARBA00022679"/>
    </source>
</evidence>
<dbReference type="Gene3D" id="3.40.50.300">
    <property type="entry name" value="P-loop containing nucleotide triphosphate hydrolases"/>
    <property type="match status" value="1"/>
</dbReference>
<dbReference type="STRING" id="4540.A0A3L6Q9T7"/>
<comment type="similarity">
    <text evidence="1 3">Belongs to the sulfotransferase 1 family.</text>
</comment>
<feature type="compositionally biased region" description="Low complexity" evidence="4">
    <location>
        <begin position="1"/>
        <end position="10"/>
    </location>
</feature>
<evidence type="ECO:0000313" key="6">
    <source>
        <dbReference type="EMBL" id="RLM74588.1"/>
    </source>
</evidence>
<keyword evidence="2 3" id="KW-0808">Transferase</keyword>
<dbReference type="InterPro" id="IPR000863">
    <property type="entry name" value="Sulfotransferase_dom"/>
</dbReference>
<proteinExistence type="inferred from homology"/>
<dbReference type="GO" id="GO:0008146">
    <property type="term" value="F:sulfotransferase activity"/>
    <property type="evidence" value="ECO:0007669"/>
    <property type="project" value="InterPro"/>
</dbReference>
<organism evidence="6 7">
    <name type="scientific">Panicum miliaceum</name>
    <name type="common">Proso millet</name>
    <name type="synonym">Broomcorn millet</name>
    <dbReference type="NCBI Taxonomy" id="4540"/>
    <lineage>
        <taxon>Eukaryota</taxon>
        <taxon>Viridiplantae</taxon>
        <taxon>Streptophyta</taxon>
        <taxon>Embryophyta</taxon>
        <taxon>Tracheophyta</taxon>
        <taxon>Spermatophyta</taxon>
        <taxon>Magnoliopsida</taxon>
        <taxon>Liliopsida</taxon>
        <taxon>Poales</taxon>
        <taxon>Poaceae</taxon>
        <taxon>PACMAD clade</taxon>
        <taxon>Panicoideae</taxon>
        <taxon>Panicodae</taxon>
        <taxon>Paniceae</taxon>
        <taxon>Panicinae</taxon>
        <taxon>Panicum</taxon>
        <taxon>Panicum sect. Panicum</taxon>
    </lineage>
</organism>
<gene>
    <name evidence="6" type="ORF">C2845_PM15G18200</name>
</gene>
<dbReference type="Pfam" id="PF00685">
    <property type="entry name" value="Sulfotransfer_1"/>
    <property type="match status" value="1"/>
</dbReference>
<keyword evidence="7" id="KW-1185">Reference proteome</keyword>
<evidence type="ECO:0000256" key="4">
    <source>
        <dbReference type="SAM" id="MobiDB-lite"/>
    </source>
</evidence>
<evidence type="ECO:0000259" key="5">
    <source>
        <dbReference type="Pfam" id="PF00685"/>
    </source>
</evidence>
<accession>A0A3L6Q9T7</accession>
<evidence type="ECO:0000256" key="1">
    <source>
        <dbReference type="ARBA" id="ARBA00005771"/>
    </source>
</evidence>
<dbReference type="OrthoDB" id="205623at2759"/>
<feature type="domain" description="Sulfotransferase" evidence="5">
    <location>
        <begin position="64"/>
        <end position="114"/>
    </location>
</feature>
<protein>
    <recommendedName>
        <fullName evidence="3">Sulfotransferase</fullName>
        <ecNumber evidence="3">2.8.2.-</ecNumber>
    </recommendedName>
</protein>
<dbReference type="Proteomes" id="UP000275267">
    <property type="component" value="Unassembled WGS sequence"/>
</dbReference>
<evidence type="ECO:0000313" key="7">
    <source>
        <dbReference type="Proteomes" id="UP000275267"/>
    </source>
</evidence>
<dbReference type="SUPFAM" id="SSF52540">
    <property type="entry name" value="P-loop containing nucleoside triphosphate hydrolases"/>
    <property type="match status" value="1"/>
</dbReference>
<reference evidence="7" key="1">
    <citation type="journal article" date="2019" name="Nat. Commun.">
        <title>The genome of broomcorn millet.</title>
        <authorList>
            <person name="Zou C."/>
            <person name="Miki D."/>
            <person name="Li D."/>
            <person name="Tang Q."/>
            <person name="Xiao L."/>
            <person name="Rajput S."/>
            <person name="Deng P."/>
            <person name="Jia W."/>
            <person name="Huang R."/>
            <person name="Zhang M."/>
            <person name="Sun Y."/>
            <person name="Hu J."/>
            <person name="Fu X."/>
            <person name="Schnable P.S."/>
            <person name="Li F."/>
            <person name="Zhang H."/>
            <person name="Feng B."/>
            <person name="Zhu X."/>
            <person name="Liu R."/>
            <person name="Schnable J.C."/>
            <person name="Zhu J.-K."/>
            <person name="Zhang H."/>
        </authorList>
    </citation>
    <scope>NUCLEOTIDE SEQUENCE [LARGE SCALE GENOMIC DNA]</scope>
</reference>
<feature type="region of interest" description="Disordered" evidence="4">
    <location>
        <begin position="1"/>
        <end position="21"/>
    </location>
</feature>
<dbReference type="EMBL" id="PQIB02000013">
    <property type="protein sequence ID" value="RLM74588.1"/>
    <property type="molecule type" value="Genomic_DNA"/>
</dbReference>
<name>A0A3L6Q9T7_PANMI</name>
<dbReference type="PANTHER" id="PTHR11783">
    <property type="entry name" value="SULFOTRANSFERASE SULT"/>
    <property type="match status" value="1"/>
</dbReference>
<sequence>MAEAQIQIEHGGQEEGEEGLATSRLPTREGWWKPFFLFQGCWLTPQVVKSVALVQAQFRPRAGDVVLATHPKGGTTWLKALAFTVANRSRHAVAGEGHPVLTSHPQDLVPFLELPFRVLRPVAELEALHGSVRSDWLAADGELFVLQVCQGWRLAELLDGRDGKEAGLHH</sequence>
<dbReference type="EC" id="2.8.2.-" evidence="3"/>
<dbReference type="InterPro" id="IPR027417">
    <property type="entry name" value="P-loop_NTPase"/>
</dbReference>
<evidence type="ECO:0000256" key="3">
    <source>
        <dbReference type="RuleBase" id="RU361155"/>
    </source>
</evidence>